<accession>A0ABN9SWB7</accession>
<evidence type="ECO:0000313" key="6">
    <source>
        <dbReference type="EMBL" id="CAK0836853.1"/>
    </source>
</evidence>
<keyword evidence="4" id="KW-0472">Membrane</keyword>
<dbReference type="PANTHER" id="PTHR23423">
    <property type="entry name" value="ORGANIC SOLUTE TRANSPORTER-RELATED"/>
    <property type="match status" value="1"/>
</dbReference>
<feature type="region of interest" description="Disordered" evidence="5">
    <location>
        <begin position="245"/>
        <end position="270"/>
    </location>
</feature>
<protein>
    <submittedName>
        <fullName evidence="6">Uncharacterized protein</fullName>
    </submittedName>
</protein>
<comment type="caution">
    <text evidence="6">The sequence shown here is derived from an EMBL/GenBank/DDBJ whole genome shotgun (WGS) entry which is preliminary data.</text>
</comment>
<reference evidence="6" key="1">
    <citation type="submission" date="2023-10" db="EMBL/GenBank/DDBJ databases">
        <authorList>
            <person name="Chen Y."/>
            <person name="Shah S."/>
            <person name="Dougan E. K."/>
            <person name="Thang M."/>
            <person name="Chan C."/>
        </authorList>
    </citation>
    <scope>NUCLEOTIDE SEQUENCE [LARGE SCALE GENOMIC DNA]</scope>
</reference>
<gene>
    <name evidence="6" type="ORF">PCOR1329_LOCUS33219</name>
</gene>
<comment type="subcellular location">
    <subcellularLocation>
        <location evidence="1">Membrane</location>
        <topology evidence="1">Multi-pass membrane protein</topology>
    </subcellularLocation>
</comment>
<sequence>MLSFMQFILTCLGGPLELAHELERGGAAEVPHPGPLKHVLRAYSKGPEFVAHVSVGILQYAVISLCLFVINCLVWRPPWDPREPWFHKSRTYVETVTKVAKSASCGWAMYNLGLFYHQVHPRLVSIRPVLKFMSIKGVIFFTFWQGIVIFAIDKTGAIPKNPEDASGGVWSEEEISAGIQHFLLCIEMLFFAEIHRRAYPVQDAPATVGGGDCGLPVLWHEIGILWQSARRRSRSGTTDARDLRTIVGLSEEPLTPHDHSPEEEGIELGS</sequence>
<evidence type="ECO:0000256" key="3">
    <source>
        <dbReference type="ARBA" id="ARBA00022989"/>
    </source>
</evidence>
<evidence type="ECO:0000256" key="1">
    <source>
        <dbReference type="ARBA" id="ARBA00004141"/>
    </source>
</evidence>
<keyword evidence="3" id="KW-1133">Transmembrane helix</keyword>
<dbReference type="Pfam" id="PF03619">
    <property type="entry name" value="Solute_trans_a"/>
    <property type="match status" value="1"/>
</dbReference>
<dbReference type="EMBL" id="CAUYUJ010013869">
    <property type="protein sequence ID" value="CAK0836853.1"/>
    <property type="molecule type" value="Genomic_DNA"/>
</dbReference>
<proteinExistence type="predicted"/>
<keyword evidence="7" id="KW-1185">Reference proteome</keyword>
<name>A0ABN9SWB7_9DINO</name>
<evidence type="ECO:0000313" key="7">
    <source>
        <dbReference type="Proteomes" id="UP001189429"/>
    </source>
</evidence>
<organism evidence="6 7">
    <name type="scientific">Prorocentrum cordatum</name>
    <dbReference type="NCBI Taxonomy" id="2364126"/>
    <lineage>
        <taxon>Eukaryota</taxon>
        <taxon>Sar</taxon>
        <taxon>Alveolata</taxon>
        <taxon>Dinophyceae</taxon>
        <taxon>Prorocentrales</taxon>
        <taxon>Prorocentraceae</taxon>
        <taxon>Prorocentrum</taxon>
    </lineage>
</organism>
<evidence type="ECO:0000256" key="5">
    <source>
        <dbReference type="SAM" id="MobiDB-lite"/>
    </source>
</evidence>
<evidence type="ECO:0000256" key="2">
    <source>
        <dbReference type="ARBA" id="ARBA00022692"/>
    </source>
</evidence>
<evidence type="ECO:0000256" key="4">
    <source>
        <dbReference type="ARBA" id="ARBA00023136"/>
    </source>
</evidence>
<dbReference type="SMART" id="SM01417">
    <property type="entry name" value="Solute_trans_a"/>
    <property type="match status" value="1"/>
</dbReference>
<dbReference type="InterPro" id="IPR005178">
    <property type="entry name" value="Ostalpha/TMEM184C"/>
</dbReference>
<dbReference type="Proteomes" id="UP001189429">
    <property type="component" value="Unassembled WGS sequence"/>
</dbReference>
<keyword evidence="2" id="KW-0812">Transmembrane</keyword>